<proteinExistence type="predicted"/>
<accession>A0A9Y1BTF2</accession>
<reference evidence="1" key="1">
    <citation type="journal article" date="2022" name="Nat. Microbiol.">
        <title>Unique mobile elements and scalable gene flow at the prokaryote-eukaryote boundary revealed by circularized Asgard archaea genomes.</title>
        <authorList>
            <person name="Wu F."/>
            <person name="Speth D.R."/>
            <person name="Philosof A."/>
            <person name="Cremiere A."/>
            <person name="Narayanan A."/>
            <person name="Barco R.A."/>
            <person name="Connon S.A."/>
            <person name="Amend J.P."/>
            <person name="Antoshechkin I.A."/>
            <person name="Orphan V.J."/>
        </authorList>
    </citation>
    <scope>NUCLEOTIDE SEQUENCE</scope>
    <source>
        <strain evidence="1">PR6</strain>
    </source>
</reference>
<organism evidence="1">
    <name type="scientific">Candidatus Heimdallarchaeum endolithica</name>
    <dbReference type="NCBI Taxonomy" id="2876572"/>
    <lineage>
        <taxon>Archaea</taxon>
        <taxon>Promethearchaeati</taxon>
        <taxon>Candidatus Heimdallarchaeota</taxon>
        <taxon>Candidatus Heimdallarchaeia (ex Rinke et al. 2021) (nom. nud.)</taxon>
        <taxon>Candidatus Heimdallarchaeales</taxon>
        <taxon>Candidatus Heimdallarchaeaceae</taxon>
        <taxon>Candidatus Heimdallarchaeum</taxon>
    </lineage>
</organism>
<gene>
    <name evidence="1" type="ORF">K9W46_05625</name>
</gene>
<sequence length="129" mass="15598">MENCHFSPFFIDYCSELKKIIQFLHDEGFTSIETDNFAIKVKKQIIDRKNDDWRTVIKEFLSENKRYSSKIYVLIKSINKEFCLENLRNKHLMKLYMEIMETLDNNENYKIEIGKNNNVLLYSIEKKNK</sequence>
<protein>
    <submittedName>
        <fullName evidence="1">Uncharacterized protein</fullName>
    </submittedName>
</protein>
<dbReference type="Proteomes" id="UP001200513">
    <property type="component" value="Chromosome"/>
</dbReference>
<dbReference type="EMBL" id="CP084167">
    <property type="protein sequence ID" value="UJG44657.1"/>
    <property type="molecule type" value="Genomic_DNA"/>
</dbReference>
<evidence type="ECO:0000313" key="1">
    <source>
        <dbReference type="EMBL" id="UJG44657.1"/>
    </source>
</evidence>
<dbReference type="AlphaFoldDB" id="A0A9Y1BTF2"/>
<name>A0A9Y1BTF2_9ARCH</name>